<gene>
    <name evidence="1" type="ORF">FN846DRAFT_907129</name>
</gene>
<evidence type="ECO:0000313" key="1">
    <source>
        <dbReference type="EMBL" id="KAA8906175.1"/>
    </source>
</evidence>
<dbReference type="InParanoid" id="A0A5J5EX29"/>
<reference evidence="1 2" key="1">
    <citation type="submission" date="2019-09" db="EMBL/GenBank/DDBJ databases">
        <title>Draft genome of the ectomycorrhizal ascomycete Sphaerosporella brunnea.</title>
        <authorList>
            <consortium name="DOE Joint Genome Institute"/>
            <person name="Benucci G.M."/>
            <person name="Marozzi G."/>
            <person name="Antonielli L."/>
            <person name="Sanchez S."/>
            <person name="Marco P."/>
            <person name="Wang X."/>
            <person name="Falini L.B."/>
            <person name="Barry K."/>
            <person name="Haridas S."/>
            <person name="Lipzen A."/>
            <person name="Labutti K."/>
            <person name="Grigoriev I.V."/>
            <person name="Murat C."/>
            <person name="Martin F."/>
            <person name="Albertini E."/>
            <person name="Donnini D."/>
            <person name="Bonito G."/>
        </authorList>
    </citation>
    <scope>NUCLEOTIDE SEQUENCE [LARGE SCALE GENOMIC DNA]</scope>
    <source>
        <strain evidence="1 2">Sb_GMNB300</strain>
    </source>
</reference>
<dbReference type="AlphaFoldDB" id="A0A5J5EX29"/>
<accession>A0A5J5EX29</accession>
<name>A0A5J5EX29_9PEZI</name>
<proteinExistence type="predicted"/>
<dbReference type="EMBL" id="VXIS01000091">
    <property type="protein sequence ID" value="KAA8906175.1"/>
    <property type="molecule type" value="Genomic_DNA"/>
</dbReference>
<organism evidence="1 2">
    <name type="scientific">Sphaerosporella brunnea</name>
    <dbReference type="NCBI Taxonomy" id="1250544"/>
    <lineage>
        <taxon>Eukaryota</taxon>
        <taxon>Fungi</taxon>
        <taxon>Dikarya</taxon>
        <taxon>Ascomycota</taxon>
        <taxon>Pezizomycotina</taxon>
        <taxon>Pezizomycetes</taxon>
        <taxon>Pezizales</taxon>
        <taxon>Pyronemataceae</taxon>
        <taxon>Sphaerosporella</taxon>
    </lineage>
</organism>
<sequence>MLKDSAAAHVTGGTVDLIRVLSDFTRSSSADEKSAESPTAIDVCHIGWCGRRTMRNSWSKPAILGAQYSQKNTAGAMRTLPRTLGMMVPQSILLKQIAQATGWEKKQDVLWKADGEATPREGNIARRRNKIPTPIKVLLARDRCTKAVLDFLACTKGATWSEKTRM</sequence>
<evidence type="ECO:0000313" key="2">
    <source>
        <dbReference type="Proteomes" id="UP000326924"/>
    </source>
</evidence>
<comment type="caution">
    <text evidence="1">The sequence shown here is derived from an EMBL/GenBank/DDBJ whole genome shotgun (WGS) entry which is preliminary data.</text>
</comment>
<keyword evidence="2" id="KW-1185">Reference proteome</keyword>
<dbReference type="Proteomes" id="UP000326924">
    <property type="component" value="Unassembled WGS sequence"/>
</dbReference>
<protein>
    <submittedName>
        <fullName evidence="1">Uncharacterized protein</fullName>
    </submittedName>
</protein>